<dbReference type="InterPro" id="IPR050784">
    <property type="entry name" value="IAP"/>
</dbReference>
<dbReference type="CDD" id="cd00022">
    <property type="entry name" value="BIR"/>
    <property type="match status" value="1"/>
</dbReference>
<keyword evidence="2" id="KW-1185">Reference proteome</keyword>
<evidence type="ECO:0000313" key="2">
    <source>
        <dbReference type="Proteomes" id="UP001217089"/>
    </source>
</evidence>
<name>A0ABQ9F885_TEGGR</name>
<dbReference type="PANTHER" id="PTHR10044:SF139">
    <property type="entry name" value="DEATH-ASSOCIATED INHIBITOR OF APOPTOSIS 2"/>
    <property type="match status" value="1"/>
</dbReference>
<reference evidence="1 2" key="1">
    <citation type="submission" date="2022-12" db="EMBL/GenBank/DDBJ databases">
        <title>Chromosome-level genome of Tegillarca granosa.</title>
        <authorList>
            <person name="Kim J."/>
        </authorList>
    </citation>
    <scope>NUCLEOTIDE SEQUENCE [LARGE SCALE GENOMIC DNA]</scope>
    <source>
        <strain evidence="1">Teg-2019</strain>
        <tissue evidence="1">Adductor muscle</tissue>
    </source>
</reference>
<dbReference type="Pfam" id="PF00653">
    <property type="entry name" value="BIR"/>
    <property type="match status" value="1"/>
</dbReference>
<gene>
    <name evidence="1" type="ORF">KUTeg_008130</name>
</gene>
<dbReference type="SMART" id="SM00238">
    <property type="entry name" value="BIR"/>
    <property type="match status" value="1"/>
</dbReference>
<dbReference type="Gene3D" id="1.10.1170.10">
    <property type="entry name" value="Inhibitor Of Apoptosis Protein (2mihbC-IAP-1), Chain A"/>
    <property type="match status" value="1"/>
</dbReference>
<protein>
    <submittedName>
        <fullName evidence="1">Uncharacterized protein</fullName>
    </submittedName>
</protein>
<sequence>MFYCGVMANFTVENSFNPGQCGHQPQNSALYQNSYEFNGFRQQPNANVIDGGIRTEQNVFNGFRPHSSVLRNSPTPRNEADHRLFQPEVVVRPVTDVLQQQYGITQSKPKYQQYAVKAHRLSTFRNFPLDITQTPEELAEAGFFFSGKDDVVYCYHCGQGLRAWEPEDDVWVEHARWSPDCVHLLNCKGKEFVRMVKLAESNPEIVCNKE</sequence>
<dbReference type="PROSITE" id="PS01282">
    <property type="entry name" value="BIR_REPEAT_1"/>
    <property type="match status" value="1"/>
</dbReference>
<comment type="caution">
    <text evidence="1">The sequence shown here is derived from an EMBL/GenBank/DDBJ whole genome shotgun (WGS) entry which is preliminary data.</text>
</comment>
<proteinExistence type="predicted"/>
<dbReference type="InterPro" id="IPR001370">
    <property type="entry name" value="BIR_rpt"/>
</dbReference>
<evidence type="ECO:0000313" key="1">
    <source>
        <dbReference type="EMBL" id="KAJ8313569.1"/>
    </source>
</evidence>
<dbReference type="Proteomes" id="UP001217089">
    <property type="component" value="Unassembled WGS sequence"/>
</dbReference>
<dbReference type="PROSITE" id="PS50143">
    <property type="entry name" value="BIR_REPEAT_2"/>
    <property type="match status" value="1"/>
</dbReference>
<accession>A0ABQ9F885</accession>
<organism evidence="1 2">
    <name type="scientific">Tegillarca granosa</name>
    <name type="common">Malaysian cockle</name>
    <name type="synonym">Anadara granosa</name>
    <dbReference type="NCBI Taxonomy" id="220873"/>
    <lineage>
        <taxon>Eukaryota</taxon>
        <taxon>Metazoa</taxon>
        <taxon>Spiralia</taxon>
        <taxon>Lophotrochozoa</taxon>
        <taxon>Mollusca</taxon>
        <taxon>Bivalvia</taxon>
        <taxon>Autobranchia</taxon>
        <taxon>Pteriomorphia</taxon>
        <taxon>Arcoida</taxon>
        <taxon>Arcoidea</taxon>
        <taxon>Arcidae</taxon>
        <taxon>Tegillarca</taxon>
    </lineage>
</organism>
<dbReference type="SUPFAM" id="SSF57924">
    <property type="entry name" value="Inhibitor of apoptosis (IAP) repeat"/>
    <property type="match status" value="1"/>
</dbReference>
<dbReference type="PANTHER" id="PTHR10044">
    <property type="entry name" value="INHIBITOR OF APOPTOSIS"/>
    <property type="match status" value="1"/>
</dbReference>
<dbReference type="EMBL" id="JARBDR010000342">
    <property type="protein sequence ID" value="KAJ8313569.1"/>
    <property type="molecule type" value="Genomic_DNA"/>
</dbReference>